<dbReference type="AlphaFoldDB" id="A1BI31"/>
<comment type="function">
    <text evidence="1">This subunit might be involved in maturation of a crRNA intermediate to its mature form.</text>
</comment>
<dbReference type="STRING" id="290317.Cpha266_2046"/>
<evidence type="ECO:0000256" key="1">
    <source>
        <dbReference type="ARBA" id="ARBA00003088"/>
    </source>
</evidence>
<feature type="region of interest" description="Disordered" evidence="7">
    <location>
        <begin position="540"/>
        <end position="566"/>
    </location>
</feature>
<name>A1BI31_CHLPD</name>
<dbReference type="HOGENOM" id="CLU_420172_0_0_10"/>
<feature type="domain" description="CRISPR type III-associated protein" evidence="8">
    <location>
        <begin position="131"/>
        <end position="417"/>
    </location>
</feature>
<proteinExistence type="inferred from homology"/>
<dbReference type="EMBL" id="CP000492">
    <property type="protein sequence ID" value="ABL66058.1"/>
    <property type="molecule type" value="Genomic_DNA"/>
</dbReference>
<dbReference type="InterPro" id="IPR005537">
    <property type="entry name" value="RAMP_III_fam"/>
</dbReference>
<keyword evidence="5" id="KW-0051">Antiviral defense</keyword>
<evidence type="ECO:0000313" key="10">
    <source>
        <dbReference type="Proteomes" id="UP000008701"/>
    </source>
</evidence>
<protein>
    <recommendedName>
        <fullName evidence="3">CRISPR system Cms protein Csm5</fullName>
    </recommendedName>
    <alternativeName>
        <fullName evidence="6">CRISPR type III A-associated protein Csm5</fullName>
    </alternativeName>
</protein>
<evidence type="ECO:0000313" key="9">
    <source>
        <dbReference type="EMBL" id="ABL66058.1"/>
    </source>
</evidence>
<sequence>MESKIIELETLTSLFIKGKEENYGEGFIRIGNTLYFIDNDNLCEFIYKNTYDKDGSRIPNRPDYVEWYSYFISRQRGDDIVTHYKGFAKVFGLDDVNNERDIPEGYKEKSIQFFLSKTRLLQGNNDTQKQVLTEYKIGKGITLLEASTRNGNRFIQNGNKRHYVPGSSLKGAIRNAVLWKILTESSIQAWFLLFLTYHLPVSDFLKKIDENDYEEGEKIISKNAVFQNMNLIRNGHIDRKETKKLKKKYSEHLSGIQDATNSTLESKCFTGKIPYIPISDSDKIDQKKYLQSYNDRWNAANDTLRDFFRLVKVSDGNFVDDFELKGKIAKAVCRDIFGTPPKNKTYQKKFDIKLECAPKTVKVQFKISIDTELVRAFFPYRIPVYLQSVNGLMNVVDEFYREVAKFEALNYYNGVISIPDDLNSNDNRKAKLKVNTEVVYKLYNTIFGLEKNETLFRTGWGGGFMSKTQFLHMDMTDRVRVRDMVHYNGSPLAPKSRCLIIEGQNATEPLGWCKLRVLGDTKDLALPSIDAVKISTDILTEQPRQRGQQRQENRQNKERPVTEKEIHKSKAEAKAILKLVEKQTNLTTQVTYMKGQVVLAKVDECKPFESIKITIGNQSVCVVSGFIKQKGEEVKIKITKIENGKILEAKLL</sequence>
<comment type="similarity">
    <text evidence="2">Belongs to the CRISPR-associated Csm5 family.</text>
</comment>
<dbReference type="eggNOG" id="COG1332">
    <property type="taxonomic scope" value="Bacteria"/>
</dbReference>
<evidence type="ECO:0000256" key="4">
    <source>
        <dbReference type="ARBA" id="ARBA00022884"/>
    </source>
</evidence>
<evidence type="ECO:0000256" key="6">
    <source>
        <dbReference type="ARBA" id="ARBA00031720"/>
    </source>
</evidence>
<dbReference type="GO" id="GO:0003723">
    <property type="term" value="F:RNA binding"/>
    <property type="evidence" value="ECO:0007669"/>
    <property type="project" value="UniProtKB-KW"/>
</dbReference>
<organism evidence="9 10">
    <name type="scientific">Chlorobium phaeobacteroides (strain DSM 266 / SMG 266 / 2430)</name>
    <dbReference type="NCBI Taxonomy" id="290317"/>
    <lineage>
        <taxon>Bacteria</taxon>
        <taxon>Pseudomonadati</taxon>
        <taxon>Chlorobiota</taxon>
        <taxon>Chlorobiia</taxon>
        <taxon>Chlorobiales</taxon>
        <taxon>Chlorobiaceae</taxon>
        <taxon>Chlorobium/Pelodictyon group</taxon>
        <taxon>Chlorobium</taxon>
    </lineage>
</organism>
<evidence type="ECO:0000256" key="3">
    <source>
        <dbReference type="ARBA" id="ARBA00016113"/>
    </source>
</evidence>
<dbReference type="GO" id="GO:0051607">
    <property type="term" value="P:defense response to virus"/>
    <property type="evidence" value="ECO:0007669"/>
    <property type="project" value="UniProtKB-KW"/>
</dbReference>
<dbReference type="KEGG" id="cph:Cpha266_2046"/>
<keyword evidence="10" id="KW-1185">Reference proteome</keyword>
<evidence type="ECO:0000259" key="8">
    <source>
        <dbReference type="Pfam" id="PF03787"/>
    </source>
</evidence>
<evidence type="ECO:0000256" key="2">
    <source>
        <dbReference type="ARBA" id="ARBA00006680"/>
    </source>
</evidence>
<evidence type="ECO:0000256" key="5">
    <source>
        <dbReference type="ARBA" id="ARBA00023118"/>
    </source>
</evidence>
<keyword evidence="4" id="KW-0694">RNA-binding</keyword>
<dbReference type="PANTHER" id="PTHR38007:SF1">
    <property type="entry name" value="CRISPR SYSTEM CMS PROTEIN CSM5"/>
    <property type="match status" value="1"/>
</dbReference>
<reference evidence="9 10" key="1">
    <citation type="submission" date="2006-12" db="EMBL/GenBank/DDBJ databases">
        <title>Complete sequence of Chlorobium phaeobacteroides DSM 266.</title>
        <authorList>
            <consortium name="US DOE Joint Genome Institute"/>
            <person name="Copeland A."/>
            <person name="Lucas S."/>
            <person name="Lapidus A."/>
            <person name="Barry K."/>
            <person name="Detter J.C."/>
            <person name="Glavina del Rio T."/>
            <person name="Hammon N."/>
            <person name="Israni S."/>
            <person name="Pitluck S."/>
            <person name="Goltsman E."/>
            <person name="Schmutz J."/>
            <person name="Larimer F."/>
            <person name="Land M."/>
            <person name="Hauser L."/>
            <person name="Mikhailova N."/>
            <person name="Li T."/>
            <person name="Overmann J."/>
            <person name="Bryant D.A."/>
            <person name="Richardson P."/>
        </authorList>
    </citation>
    <scope>NUCLEOTIDE SEQUENCE [LARGE SCALE GENOMIC DNA]</scope>
    <source>
        <strain evidence="9 10">DSM 266</strain>
    </source>
</reference>
<evidence type="ECO:0000256" key="7">
    <source>
        <dbReference type="SAM" id="MobiDB-lite"/>
    </source>
</evidence>
<dbReference type="NCBIfam" id="TIGR01899">
    <property type="entry name" value="cas_TM1807_csm5"/>
    <property type="match status" value="1"/>
</dbReference>
<dbReference type="InterPro" id="IPR010173">
    <property type="entry name" value="CRISPR-assoc_Csm5"/>
</dbReference>
<accession>A1BI31</accession>
<feature type="compositionally biased region" description="Basic and acidic residues" evidence="7">
    <location>
        <begin position="549"/>
        <end position="566"/>
    </location>
</feature>
<dbReference type="Pfam" id="PF03787">
    <property type="entry name" value="RAMPs"/>
    <property type="match status" value="1"/>
</dbReference>
<dbReference type="Proteomes" id="UP000008701">
    <property type="component" value="Chromosome"/>
</dbReference>
<dbReference type="PANTHER" id="PTHR38007">
    <property type="entry name" value="CRISPR SYSTEM CMS PROTEIN CSM5"/>
    <property type="match status" value="1"/>
</dbReference>
<gene>
    <name evidence="9" type="ordered locus">Cpha266_2046</name>
</gene>